<dbReference type="SMART" id="SM00260">
    <property type="entry name" value="CheW"/>
    <property type="match status" value="1"/>
</dbReference>
<dbReference type="CDD" id="cd16916">
    <property type="entry name" value="HATPase_CheA-like"/>
    <property type="match status" value="1"/>
</dbReference>
<organism evidence="16 17">
    <name type="scientific">Desulfuromonas soudanensis</name>
    <dbReference type="NCBI Taxonomy" id="1603606"/>
    <lineage>
        <taxon>Bacteria</taxon>
        <taxon>Pseudomonadati</taxon>
        <taxon>Thermodesulfobacteriota</taxon>
        <taxon>Desulfuromonadia</taxon>
        <taxon>Desulfuromonadales</taxon>
        <taxon>Desulfuromonadaceae</taxon>
        <taxon>Desulfuromonas</taxon>
    </lineage>
</organism>
<dbReference type="EMBL" id="CP010802">
    <property type="protein sequence ID" value="ALC16264.1"/>
    <property type="molecule type" value="Genomic_DNA"/>
</dbReference>
<dbReference type="InterPro" id="IPR003594">
    <property type="entry name" value="HATPase_dom"/>
</dbReference>
<evidence type="ECO:0000256" key="5">
    <source>
        <dbReference type="ARBA" id="ARBA00022553"/>
    </source>
</evidence>
<dbReference type="Pfam" id="PF01627">
    <property type="entry name" value="Hpt"/>
    <property type="match status" value="1"/>
</dbReference>
<dbReference type="InterPro" id="IPR005467">
    <property type="entry name" value="His_kinase_dom"/>
</dbReference>
<dbReference type="PANTHER" id="PTHR43395">
    <property type="entry name" value="SENSOR HISTIDINE KINASE CHEA"/>
    <property type="match status" value="1"/>
</dbReference>
<dbReference type="Pfam" id="PF01584">
    <property type="entry name" value="CheW"/>
    <property type="match status" value="1"/>
</dbReference>
<comment type="function">
    <text evidence="11">Involved in the transmission of sensory signals from the chemoreceptors to the flagellar motors. CheA is autophosphorylated; it can transfer its phosphate group to either CheB or CheY.</text>
</comment>
<keyword evidence="10" id="KW-0902">Two-component regulatory system</keyword>
<evidence type="ECO:0000256" key="2">
    <source>
        <dbReference type="ARBA" id="ARBA00012438"/>
    </source>
</evidence>
<evidence type="ECO:0000256" key="12">
    <source>
        <dbReference type="PROSITE-ProRule" id="PRU00110"/>
    </source>
</evidence>
<dbReference type="Pfam" id="PF02518">
    <property type="entry name" value="HATPase_c"/>
    <property type="match status" value="1"/>
</dbReference>
<dbReference type="PATRIC" id="fig|1603606.3.peg.1618"/>
<feature type="domain" description="Histidine kinase" evidence="13">
    <location>
        <begin position="328"/>
        <end position="559"/>
    </location>
</feature>
<dbReference type="SUPFAM" id="SSF50341">
    <property type="entry name" value="CheW-like"/>
    <property type="match status" value="1"/>
</dbReference>
<dbReference type="SUPFAM" id="SSF55874">
    <property type="entry name" value="ATPase domain of HSP90 chaperone/DNA topoisomerase II/histidine kinase"/>
    <property type="match status" value="1"/>
</dbReference>
<dbReference type="Gene3D" id="1.20.120.160">
    <property type="entry name" value="HPT domain"/>
    <property type="match status" value="1"/>
</dbReference>
<evidence type="ECO:0000256" key="9">
    <source>
        <dbReference type="ARBA" id="ARBA00022840"/>
    </source>
</evidence>
<dbReference type="Gene3D" id="3.30.565.10">
    <property type="entry name" value="Histidine kinase-like ATPase, C-terminal domain"/>
    <property type="match status" value="1"/>
</dbReference>
<dbReference type="CDD" id="cd00731">
    <property type="entry name" value="CheA_reg"/>
    <property type="match status" value="1"/>
</dbReference>
<dbReference type="OrthoDB" id="9803176at2"/>
<dbReference type="SMART" id="SM01231">
    <property type="entry name" value="H-kinase_dim"/>
    <property type="match status" value="1"/>
</dbReference>
<keyword evidence="7" id="KW-0547">Nucleotide-binding</keyword>
<evidence type="ECO:0000256" key="8">
    <source>
        <dbReference type="ARBA" id="ARBA00022777"/>
    </source>
</evidence>
<evidence type="ECO:0000256" key="4">
    <source>
        <dbReference type="ARBA" id="ARBA00022500"/>
    </source>
</evidence>
<dbReference type="SMART" id="SM00387">
    <property type="entry name" value="HATPase_c"/>
    <property type="match status" value="1"/>
</dbReference>
<evidence type="ECO:0000313" key="17">
    <source>
        <dbReference type="Proteomes" id="UP000057158"/>
    </source>
</evidence>
<dbReference type="SUPFAM" id="SSF47384">
    <property type="entry name" value="Homodimeric domain of signal transducing histidine kinase"/>
    <property type="match status" value="1"/>
</dbReference>
<dbReference type="InterPro" id="IPR036641">
    <property type="entry name" value="HPT_dom_sf"/>
</dbReference>
<evidence type="ECO:0000256" key="11">
    <source>
        <dbReference type="ARBA" id="ARBA00035100"/>
    </source>
</evidence>
<dbReference type="SUPFAM" id="SSF47226">
    <property type="entry name" value="Histidine-containing phosphotransfer domain, HPT domain"/>
    <property type="match status" value="1"/>
</dbReference>
<evidence type="ECO:0000259" key="15">
    <source>
        <dbReference type="PROSITE" id="PS50894"/>
    </source>
</evidence>
<dbReference type="InterPro" id="IPR037006">
    <property type="entry name" value="CheA-like_homodim_sf"/>
</dbReference>
<evidence type="ECO:0000256" key="10">
    <source>
        <dbReference type="ARBA" id="ARBA00023012"/>
    </source>
</evidence>
<dbReference type="InterPro" id="IPR004358">
    <property type="entry name" value="Sig_transdc_His_kin-like_C"/>
</dbReference>
<keyword evidence="8 16" id="KW-0418">Kinase</keyword>
<dbReference type="Pfam" id="PF02895">
    <property type="entry name" value="H-kinase_dim"/>
    <property type="match status" value="1"/>
</dbReference>
<dbReference type="InterPro" id="IPR036061">
    <property type="entry name" value="CheW-like_dom_sf"/>
</dbReference>
<dbReference type="STRING" id="1603606.DSOUD_1485"/>
<evidence type="ECO:0000259" key="14">
    <source>
        <dbReference type="PROSITE" id="PS50851"/>
    </source>
</evidence>
<feature type="domain" description="CheW-like" evidence="14">
    <location>
        <begin position="561"/>
        <end position="693"/>
    </location>
</feature>
<dbReference type="PROSITE" id="PS50851">
    <property type="entry name" value="CHEW"/>
    <property type="match status" value="1"/>
</dbReference>
<evidence type="ECO:0000313" key="16">
    <source>
        <dbReference type="EMBL" id="ALC16264.1"/>
    </source>
</evidence>
<dbReference type="InterPro" id="IPR004105">
    <property type="entry name" value="CheA-like_dim"/>
</dbReference>
<feature type="domain" description="HPt" evidence="15">
    <location>
        <begin position="1"/>
        <end position="102"/>
    </location>
</feature>
<dbReference type="CDD" id="cd00088">
    <property type="entry name" value="HPT"/>
    <property type="match status" value="1"/>
</dbReference>
<proteinExistence type="predicted"/>
<dbReference type="GO" id="GO:0005737">
    <property type="term" value="C:cytoplasm"/>
    <property type="evidence" value="ECO:0007669"/>
    <property type="project" value="InterPro"/>
</dbReference>
<dbReference type="InterPro" id="IPR036097">
    <property type="entry name" value="HisK_dim/P_sf"/>
</dbReference>
<dbReference type="PROSITE" id="PS50109">
    <property type="entry name" value="HIS_KIN"/>
    <property type="match status" value="1"/>
</dbReference>
<dbReference type="GO" id="GO:0006935">
    <property type="term" value="P:chemotaxis"/>
    <property type="evidence" value="ECO:0007669"/>
    <property type="project" value="UniProtKB-KW"/>
</dbReference>
<gene>
    <name evidence="16" type="primary">cheA34H</name>
    <name evidence="16" type="ORF">DSOUD_1485</name>
</gene>
<dbReference type="EC" id="2.7.13.3" evidence="2"/>
<evidence type="ECO:0000259" key="13">
    <source>
        <dbReference type="PROSITE" id="PS50109"/>
    </source>
</evidence>
<evidence type="ECO:0000256" key="1">
    <source>
        <dbReference type="ARBA" id="ARBA00000085"/>
    </source>
</evidence>
<dbReference type="AlphaFoldDB" id="A0A0M4D213"/>
<dbReference type="GO" id="GO:0005524">
    <property type="term" value="F:ATP binding"/>
    <property type="evidence" value="ECO:0007669"/>
    <property type="project" value="UniProtKB-KW"/>
</dbReference>
<dbReference type="KEGG" id="des:DSOUD_1485"/>
<dbReference type="InterPro" id="IPR051315">
    <property type="entry name" value="Bact_Chemotaxis_CheA"/>
</dbReference>
<feature type="modified residue" description="Phosphohistidine" evidence="12">
    <location>
        <position position="45"/>
    </location>
</feature>
<comment type="catalytic activity">
    <reaction evidence="1">
        <text>ATP + protein L-histidine = ADP + protein N-phospho-L-histidine.</text>
        <dbReference type="EC" id="2.7.13.3"/>
    </reaction>
</comment>
<keyword evidence="9" id="KW-0067">ATP-binding</keyword>
<dbReference type="InterPro" id="IPR037257">
    <property type="entry name" value="T2SS_E_N_sf"/>
</dbReference>
<evidence type="ECO:0000256" key="6">
    <source>
        <dbReference type="ARBA" id="ARBA00022679"/>
    </source>
</evidence>
<dbReference type="Proteomes" id="UP000057158">
    <property type="component" value="Chromosome"/>
</dbReference>
<dbReference type="InterPro" id="IPR002545">
    <property type="entry name" value="CheW-lke_dom"/>
</dbReference>
<keyword evidence="4" id="KW-0145">Chemotaxis</keyword>
<dbReference type="SUPFAM" id="SSF160246">
    <property type="entry name" value="EspE N-terminal domain-like"/>
    <property type="match status" value="1"/>
</dbReference>
<keyword evidence="5 12" id="KW-0597">Phosphoprotein</keyword>
<dbReference type="InterPro" id="IPR036890">
    <property type="entry name" value="HATPase_C_sf"/>
</dbReference>
<accession>A0A0M4D213</accession>
<dbReference type="PANTHER" id="PTHR43395:SF10">
    <property type="entry name" value="CHEMOTAXIS PROTEIN CHEA"/>
    <property type="match status" value="1"/>
</dbReference>
<dbReference type="Gene3D" id="2.30.30.40">
    <property type="entry name" value="SH3 Domains"/>
    <property type="match status" value="1"/>
</dbReference>
<dbReference type="Gene3D" id="1.10.287.560">
    <property type="entry name" value="Histidine kinase CheA-like, homodimeric domain"/>
    <property type="match status" value="1"/>
</dbReference>
<dbReference type="RefSeq" id="WP_096335430.1">
    <property type="nucleotide sequence ID" value="NZ_CP010802.1"/>
</dbReference>
<dbReference type="PROSITE" id="PS50894">
    <property type="entry name" value="HPT"/>
    <property type="match status" value="1"/>
</dbReference>
<dbReference type="SMART" id="SM00073">
    <property type="entry name" value="HPT"/>
    <property type="match status" value="1"/>
</dbReference>
<reference evidence="16 17" key="1">
    <citation type="submission" date="2015-07" db="EMBL/GenBank/DDBJ databases">
        <title>Isolation and Genomic Characterization of a Novel Halophilic Metal-Reducing Deltaproteobacterium from the Deep Subsurface.</title>
        <authorList>
            <person name="Badalamenti J.P."/>
            <person name="Summers Z.M."/>
            <person name="Gralnick J.A."/>
            <person name="Bond D.R."/>
        </authorList>
    </citation>
    <scope>NUCLEOTIDE SEQUENCE [LARGE SCALE GENOMIC DNA]</scope>
    <source>
        <strain evidence="16 17">WTL</strain>
    </source>
</reference>
<protein>
    <recommendedName>
        <fullName evidence="3">Chemotaxis protein CheA</fullName>
        <ecNumber evidence="2">2.7.13.3</ecNumber>
    </recommendedName>
</protein>
<evidence type="ECO:0000256" key="7">
    <source>
        <dbReference type="ARBA" id="ARBA00022741"/>
    </source>
</evidence>
<keyword evidence="6" id="KW-0808">Transferase</keyword>
<dbReference type="FunFam" id="3.30.565.10:FF:000016">
    <property type="entry name" value="Chemotaxis protein CheA, putative"/>
    <property type="match status" value="1"/>
</dbReference>
<sequence length="712" mass="78796">MIDTFRETFREEALEILAELENSLLQLDEQPEDAEVIDRVFRALHTIKGAGAMAGFDDVADFTHDIESVYDLVRSGQIPATSDLISLTLAARDQIKTMVISSFGGEAAEPVETARIMEAFRALLPRVAAPTLEKAALPPSAGARGPEVTYRIRFRPSRELFHRGINPLGLLRELDRRGHCRIVAQTDVIPPLEELDPELCYTYWDVILTTTEDIEDIRDVFIFVESESELTIDVIDDGGLLDQDGDYKRLGEILVERGDLPAEDLQRILDEKERLGDILLERRLVDGFKIESALIEQEEIKGLRLGRQNLESVASVRVRSEKLDNLVNLIGELVTVQARLTQTAAGSRNAELEAIAEEVERLTWDLRDQVLNIRMLPIGSTFSKFKRLVRDLSSELGKNVSLVTEGAETELDKTVIERLHDPLVHLIRNCVDHGIEKPQERAAKGKASQGKVYLSASHSGATVILEVRDNGAGLNRGAIRARAVKRGLLPPEGEISDRELFKLIFLPGFSTAEKISTVSGRGVGLDVVRRVIEEMRGTVEVSSPDGEGTVFTIKLPLTLAIIDGLLVKIGAESYVFPLSAVEECIELKGEDAARSHGRNLVNLRGEIIPYIRLRDQFSVHGVPPEIEQIVVVQLASQRVGFVVDQVVGEHQTVIKSLGRMYQGVSGLSGATILGNGSVALILDLRQLLQMQEEAEDLFSEGLQQSLRQMTRS</sequence>
<dbReference type="GO" id="GO:0000155">
    <property type="term" value="F:phosphorelay sensor kinase activity"/>
    <property type="evidence" value="ECO:0007669"/>
    <property type="project" value="InterPro"/>
</dbReference>
<dbReference type="PRINTS" id="PR00344">
    <property type="entry name" value="BCTRLSENSOR"/>
</dbReference>
<name>A0A0M4D213_9BACT</name>
<keyword evidence="17" id="KW-1185">Reference proteome</keyword>
<dbReference type="FunFam" id="2.30.30.40:FF:000048">
    <property type="entry name" value="Chemotaxis protein CheA, putative"/>
    <property type="match status" value="1"/>
</dbReference>
<evidence type="ECO:0000256" key="3">
    <source>
        <dbReference type="ARBA" id="ARBA00021495"/>
    </source>
</evidence>
<dbReference type="InterPro" id="IPR008207">
    <property type="entry name" value="Sig_transdc_His_kin_Hpt_dom"/>
</dbReference>